<feature type="compositionally biased region" description="Polar residues" evidence="1">
    <location>
        <begin position="46"/>
        <end position="56"/>
    </location>
</feature>
<sequence length="145" mass="16524">MRLIILRILILIMFLVSENSIDTSYQDTNQDKTLQDILNVHPTNAEENVTTAQLESPVTDETPMKKGKKRIRQESEWKENVKKLRNSGKAYQSPKSGKIVPGRSLKPPCKDTCTFKCQVNITESQRHQLLAQYWALGSLKNNGHS</sequence>
<dbReference type="InParanoid" id="A0A6P7FT08"/>
<dbReference type="PANTHER" id="PTHR10773:SF19">
    <property type="match status" value="1"/>
</dbReference>
<feature type="compositionally biased region" description="Basic and acidic residues" evidence="1">
    <location>
        <begin position="72"/>
        <end position="82"/>
    </location>
</feature>
<accession>A0A6P7FT08</accession>
<keyword evidence="2" id="KW-0732">Signal</keyword>
<proteinExistence type="predicted"/>
<gene>
    <name evidence="3" type="primary">LOC114330730</name>
</gene>
<dbReference type="RefSeq" id="XP_028135945.1">
    <property type="nucleotide sequence ID" value="XM_028280144.1"/>
</dbReference>
<protein>
    <submittedName>
        <fullName evidence="3">Uncharacterized protein LOC114330730</fullName>
    </submittedName>
</protein>
<feature type="signal peptide" evidence="2">
    <location>
        <begin position="1"/>
        <end position="20"/>
    </location>
</feature>
<evidence type="ECO:0000256" key="1">
    <source>
        <dbReference type="SAM" id="MobiDB-lite"/>
    </source>
</evidence>
<evidence type="ECO:0000313" key="3">
    <source>
        <dbReference type="RefSeq" id="XP_028135945.1"/>
    </source>
</evidence>
<feature type="chain" id="PRO_5028055672" evidence="2">
    <location>
        <begin position="21"/>
        <end position="145"/>
    </location>
</feature>
<evidence type="ECO:0000256" key="2">
    <source>
        <dbReference type="SAM" id="SignalP"/>
    </source>
</evidence>
<name>A0A6P7FT08_DIAVI</name>
<feature type="region of interest" description="Disordered" evidence="1">
    <location>
        <begin position="46"/>
        <end position="103"/>
    </location>
</feature>
<dbReference type="PANTHER" id="PTHR10773">
    <property type="entry name" value="DNA-DIRECTED RNA POLYMERASES I, II, AND III SUBUNIT RPABC2"/>
    <property type="match status" value="1"/>
</dbReference>
<organism evidence="3">
    <name type="scientific">Diabrotica virgifera virgifera</name>
    <name type="common">western corn rootworm</name>
    <dbReference type="NCBI Taxonomy" id="50390"/>
    <lineage>
        <taxon>Eukaryota</taxon>
        <taxon>Metazoa</taxon>
        <taxon>Ecdysozoa</taxon>
        <taxon>Arthropoda</taxon>
        <taxon>Hexapoda</taxon>
        <taxon>Insecta</taxon>
        <taxon>Pterygota</taxon>
        <taxon>Neoptera</taxon>
        <taxon>Endopterygota</taxon>
        <taxon>Coleoptera</taxon>
        <taxon>Polyphaga</taxon>
        <taxon>Cucujiformia</taxon>
        <taxon>Chrysomeloidea</taxon>
        <taxon>Chrysomelidae</taxon>
        <taxon>Galerucinae</taxon>
        <taxon>Diabroticina</taxon>
        <taxon>Diabroticites</taxon>
        <taxon>Diabrotica</taxon>
    </lineage>
</organism>
<reference evidence="3" key="1">
    <citation type="submission" date="2025-08" db="UniProtKB">
        <authorList>
            <consortium name="RefSeq"/>
        </authorList>
    </citation>
    <scope>IDENTIFICATION</scope>
    <source>
        <tissue evidence="3">Whole insect</tissue>
    </source>
</reference>
<dbReference type="AlphaFoldDB" id="A0A6P7FT08"/>